<reference evidence="1" key="1">
    <citation type="submission" date="2020-05" db="EMBL/GenBank/DDBJ databases">
        <authorList>
            <person name="Rincon C."/>
            <person name="Sanders R I."/>
            <person name="Robbins C."/>
            <person name="Chaturvedi A."/>
        </authorList>
    </citation>
    <scope>NUCLEOTIDE SEQUENCE</scope>
    <source>
        <strain evidence="1">CHB12</strain>
    </source>
</reference>
<proteinExistence type="predicted"/>
<name>A0A916EH32_9GLOM</name>
<evidence type="ECO:0000313" key="1">
    <source>
        <dbReference type="EMBL" id="CAB5386881.1"/>
    </source>
</evidence>
<evidence type="ECO:0000313" key="2">
    <source>
        <dbReference type="Proteomes" id="UP000684084"/>
    </source>
</evidence>
<protein>
    <submittedName>
        <fullName evidence="1">Uncharacterized protein</fullName>
    </submittedName>
</protein>
<dbReference type="AlphaFoldDB" id="A0A916EH32"/>
<dbReference type="Proteomes" id="UP000684084">
    <property type="component" value="Unassembled WGS sequence"/>
</dbReference>
<gene>
    <name evidence="1" type="ORF">CHRIB12_LOCUS19915</name>
</gene>
<comment type="caution">
    <text evidence="1">The sequence shown here is derived from an EMBL/GenBank/DDBJ whole genome shotgun (WGS) entry which is preliminary data.</text>
</comment>
<organism evidence="1 2">
    <name type="scientific">Rhizophagus irregularis</name>
    <dbReference type="NCBI Taxonomy" id="588596"/>
    <lineage>
        <taxon>Eukaryota</taxon>
        <taxon>Fungi</taxon>
        <taxon>Fungi incertae sedis</taxon>
        <taxon>Mucoromycota</taxon>
        <taxon>Glomeromycotina</taxon>
        <taxon>Glomeromycetes</taxon>
        <taxon>Glomerales</taxon>
        <taxon>Glomeraceae</taxon>
        <taxon>Rhizophagus</taxon>
    </lineage>
</organism>
<sequence>MSVFQLIRKESKSAISSTSYLIKAIKPERSLKKTNCWILTMLIQLNLPRLLGHYQFIQIYIIGFLKLMDQTPEILKGVLRISEFGWI</sequence>
<dbReference type="EMBL" id="CAGKOT010000056">
    <property type="protein sequence ID" value="CAB5386881.1"/>
    <property type="molecule type" value="Genomic_DNA"/>
</dbReference>
<accession>A0A916EH32</accession>